<evidence type="ECO:0000313" key="2">
    <source>
        <dbReference type="EMBL" id="HIU61652.1"/>
    </source>
</evidence>
<comment type="similarity">
    <text evidence="1">Belongs to the asp23 family.</text>
</comment>
<dbReference type="EMBL" id="DVNE01000031">
    <property type="protein sequence ID" value="HIU61652.1"/>
    <property type="molecule type" value="Genomic_DNA"/>
</dbReference>
<proteinExistence type="inferred from homology"/>
<gene>
    <name evidence="2" type="ORF">IAB69_03285</name>
</gene>
<dbReference type="Pfam" id="PF03780">
    <property type="entry name" value="Asp23"/>
    <property type="match status" value="1"/>
</dbReference>
<reference evidence="2" key="2">
    <citation type="journal article" date="2021" name="PeerJ">
        <title>Extensive microbial diversity within the chicken gut microbiome revealed by metagenomics and culture.</title>
        <authorList>
            <person name="Gilroy R."/>
            <person name="Ravi A."/>
            <person name="Getino M."/>
            <person name="Pursley I."/>
            <person name="Horton D.L."/>
            <person name="Alikhan N.F."/>
            <person name="Baker D."/>
            <person name="Gharbi K."/>
            <person name="Hall N."/>
            <person name="Watson M."/>
            <person name="Adriaenssens E.M."/>
            <person name="Foster-Nyarko E."/>
            <person name="Jarju S."/>
            <person name="Secka A."/>
            <person name="Antonio M."/>
            <person name="Oren A."/>
            <person name="Chaudhuri R.R."/>
            <person name="La Ragione R."/>
            <person name="Hildebrand F."/>
            <person name="Pallen M.J."/>
        </authorList>
    </citation>
    <scope>NUCLEOTIDE SEQUENCE</scope>
    <source>
        <strain evidence="2">CHK195-12923</strain>
    </source>
</reference>
<accession>A0A9D1MJX6</accession>
<evidence type="ECO:0000256" key="1">
    <source>
        <dbReference type="ARBA" id="ARBA00005721"/>
    </source>
</evidence>
<dbReference type="InterPro" id="IPR005531">
    <property type="entry name" value="Asp23"/>
</dbReference>
<evidence type="ECO:0000313" key="3">
    <source>
        <dbReference type="Proteomes" id="UP000824110"/>
    </source>
</evidence>
<protein>
    <submittedName>
        <fullName evidence="2">Asp23/Gls24 family envelope stress response protein</fullName>
    </submittedName>
</protein>
<dbReference type="AlphaFoldDB" id="A0A9D1MJX6"/>
<organism evidence="2 3">
    <name type="scientific">Candidatus Coproplasma excrementigallinarum</name>
    <dbReference type="NCBI Taxonomy" id="2840747"/>
    <lineage>
        <taxon>Bacteria</taxon>
        <taxon>Bacillati</taxon>
        <taxon>Bacillota</taxon>
        <taxon>Clostridia</taxon>
        <taxon>Eubacteriales</taxon>
        <taxon>Candidatus Coproplasma</taxon>
    </lineage>
</organism>
<dbReference type="PANTHER" id="PTHR34297:SF2">
    <property type="entry name" value="ASP23_GLS24 FAMILY ENVELOPE STRESS RESPONSE PROTEIN"/>
    <property type="match status" value="1"/>
</dbReference>
<reference evidence="2" key="1">
    <citation type="submission" date="2020-10" db="EMBL/GenBank/DDBJ databases">
        <authorList>
            <person name="Gilroy R."/>
        </authorList>
    </citation>
    <scope>NUCLEOTIDE SEQUENCE</scope>
    <source>
        <strain evidence="2">CHK195-12923</strain>
    </source>
</reference>
<dbReference type="Proteomes" id="UP000824110">
    <property type="component" value="Unassembled WGS sequence"/>
</dbReference>
<comment type="caution">
    <text evidence="2">The sequence shown here is derived from an EMBL/GenBank/DDBJ whole genome shotgun (WGS) entry which is preliminary data.</text>
</comment>
<name>A0A9D1MJX6_9FIRM</name>
<sequence>MSVNTSNVYGKISISDQVLSKVAAYAALECYGIVELVSRRFKDSLSELFKRQPADGKGIKVVTSGDRIYIDVYVIVKYGVSINAVAEALKEGVKYKVERFSGMIVDTVNVNIMGVKL</sequence>
<dbReference type="PANTHER" id="PTHR34297">
    <property type="entry name" value="HYPOTHETICAL CYTOSOLIC PROTEIN-RELATED"/>
    <property type="match status" value="1"/>
</dbReference>